<keyword evidence="1" id="KW-0472">Membrane</keyword>
<sequence length="298" mass="31119">MAHNASIVLHKPAQKYVTYKTSKGDCVLGLTQSRCRIARQSLNLGEILQDWAITMLELLGDTWIAINTYSGGVSAVVAAITAIGGSVAWVIRLRRKSHDEMPLGRGGQGGNASVSGDGSAIGGRGGRGGLHGGGGNGGSANVAGDGMAIGGDGGDAGVSWRPTLGAPSVLEHQLELGQQIWSGHERDGFGFFVVGRGGHAGDLSAGVTVDGYRYPLLPLLQLLRLWAPTVLNAADETRPEGPQAFWDTVTKLDAEVARAAEAHTRYCLEVAMPKGLPAPDPYSYRRNLGPVKRGSSSN</sequence>
<proteinExistence type="predicted"/>
<comment type="caution">
    <text evidence="2">The sequence shown here is derived from an EMBL/GenBank/DDBJ whole genome shotgun (WGS) entry which is preliminary data.</text>
</comment>
<organism evidence="2 3">
    <name type="scientific">Rhizobium leucaenae</name>
    <dbReference type="NCBI Taxonomy" id="29450"/>
    <lineage>
        <taxon>Bacteria</taxon>
        <taxon>Pseudomonadati</taxon>
        <taxon>Pseudomonadota</taxon>
        <taxon>Alphaproteobacteria</taxon>
        <taxon>Hyphomicrobiales</taxon>
        <taxon>Rhizobiaceae</taxon>
        <taxon>Rhizobium/Agrobacterium group</taxon>
        <taxon>Rhizobium</taxon>
    </lineage>
</organism>
<evidence type="ECO:0000313" key="3">
    <source>
        <dbReference type="Proteomes" id="UP000543836"/>
    </source>
</evidence>
<name>A0A7W6ZUL7_9HYPH</name>
<keyword evidence="1" id="KW-0812">Transmembrane</keyword>
<gene>
    <name evidence="2" type="ORF">GGE60_003167</name>
</gene>
<dbReference type="EMBL" id="JACIIG010000007">
    <property type="protein sequence ID" value="MBB4569048.1"/>
    <property type="molecule type" value="Genomic_DNA"/>
</dbReference>
<protein>
    <submittedName>
        <fullName evidence="2">Uncharacterized protein</fullName>
    </submittedName>
</protein>
<feature type="transmembrane region" description="Helical" evidence="1">
    <location>
        <begin position="69"/>
        <end position="91"/>
    </location>
</feature>
<accession>A0A7W6ZUL7</accession>
<evidence type="ECO:0000313" key="2">
    <source>
        <dbReference type="EMBL" id="MBB4569048.1"/>
    </source>
</evidence>
<reference evidence="2 3" key="1">
    <citation type="submission" date="2020-08" db="EMBL/GenBank/DDBJ databases">
        <title>Genomic Encyclopedia of Type Strains, Phase IV (KMG-V): Genome sequencing to study the core and pangenomes of soil and plant-associated prokaryotes.</title>
        <authorList>
            <person name="Whitman W."/>
        </authorList>
    </citation>
    <scope>NUCLEOTIDE SEQUENCE [LARGE SCALE GENOMIC DNA]</scope>
    <source>
        <strain evidence="2 3">SEMIA 492</strain>
    </source>
</reference>
<dbReference type="AlphaFoldDB" id="A0A7W6ZUL7"/>
<keyword evidence="1" id="KW-1133">Transmembrane helix</keyword>
<keyword evidence="3" id="KW-1185">Reference proteome</keyword>
<evidence type="ECO:0000256" key="1">
    <source>
        <dbReference type="SAM" id="Phobius"/>
    </source>
</evidence>
<dbReference type="RefSeq" id="WP_154668595.1">
    <property type="nucleotide sequence ID" value="NZ_JACIIG010000007.1"/>
</dbReference>
<dbReference type="Proteomes" id="UP000543836">
    <property type="component" value="Unassembled WGS sequence"/>
</dbReference>